<dbReference type="AlphaFoldDB" id="D2VYU3"/>
<reference evidence="2 3" key="1">
    <citation type="journal article" date="2010" name="Cell">
        <title>The genome of Naegleria gruberi illuminates early eukaryotic versatility.</title>
        <authorList>
            <person name="Fritz-Laylin L.K."/>
            <person name="Prochnik S.E."/>
            <person name="Ginger M.L."/>
            <person name="Dacks J.B."/>
            <person name="Carpenter M.L."/>
            <person name="Field M.C."/>
            <person name="Kuo A."/>
            <person name="Paredez A."/>
            <person name="Chapman J."/>
            <person name="Pham J."/>
            <person name="Shu S."/>
            <person name="Neupane R."/>
            <person name="Cipriano M."/>
            <person name="Mancuso J."/>
            <person name="Tu H."/>
            <person name="Salamov A."/>
            <person name="Lindquist E."/>
            <person name="Shapiro H."/>
            <person name="Lucas S."/>
            <person name="Grigoriev I.V."/>
            <person name="Cande W.Z."/>
            <person name="Fulton C."/>
            <person name="Rokhsar D.S."/>
            <person name="Dawson S.C."/>
        </authorList>
    </citation>
    <scope>NUCLEOTIDE SEQUENCE [LARGE SCALE GENOMIC DNA]</scope>
    <source>
        <strain evidence="2 3">NEG-M</strain>
    </source>
</reference>
<accession>D2VYU3</accession>
<organism evidence="3">
    <name type="scientific">Naegleria gruberi</name>
    <name type="common">Amoeba</name>
    <dbReference type="NCBI Taxonomy" id="5762"/>
    <lineage>
        <taxon>Eukaryota</taxon>
        <taxon>Discoba</taxon>
        <taxon>Heterolobosea</taxon>
        <taxon>Tetramitia</taxon>
        <taxon>Eutetramitia</taxon>
        <taxon>Vahlkampfiidae</taxon>
        <taxon>Naegleria</taxon>
    </lineage>
</organism>
<dbReference type="VEuPathDB" id="AmoebaDB:NAEGRDRAFT_74243"/>
<sequence>MGTSNSKPTLQNKGHKRTASFETYPTTTPKKPKTTIDLKTVNKYENIKERAKRSLYSMADTIRLPFVNREQSCEALMLNLIRQKTSVHGMLPILSQHYGSGKTRLVHEFRKALPERGDLSSLRLTESSNIVANNLMKATLVNMDMSNATLTTSLDNDLDFPNGAISDLFLQEVVIALKHLSSENSDPLILKSLRILNCISVPNIYDLNREELIIYDCLIKCTKWASFLRKYSQFELYPLLILIDEASYLEYHYKEGYSSFVNLWESTFKTTMGSYGDKVRTPGIYFIVCGVSSNLTKLGRGLLKVSNKVISPTPAVHIILDMLKVDHITEMFQKVVVTTDGNNIREFTEIFCNIGKNYEYFCKVVFIYTIGLPRLIEYVVLSLLNFVKQNHSIDFSSRERIDAVFDNFLMRKELALVRNAKEICPFYTNPFNDEKIDRLIALFTMGLMGFPVPIADEYISEIDLLHNLNVAVETPTVNDDRVFKMYIPKFTLIKAMNDNNMKHISILSCLPQRFYDYIDKGDLLKQLFLDTILTRILFTLRTSDSNEWDKIHSIFSLPKILKNKQLELDMNLPVRYLPKIVSSDNKNTPKALSFSKRHPWCFNMSYKFWNDLYGLQMNGGVIGHPAPKSKSPDFVISVPPNSAISIACKNFSSKFSLKEKLLPYAGGSYETASSVTGGEGQPPPHPVTIPRMLGNGPSLLDLRLPSNVLEYILELLRTNSGPGSVLNEKVAQSEKDEKEAKDFDIFNPHHDHHDKNDDDYDYNLN</sequence>
<feature type="region of interest" description="Disordered" evidence="1">
    <location>
        <begin position="723"/>
        <end position="765"/>
    </location>
</feature>
<evidence type="ECO:0000313" key="3">
    <source>
        <dbReference type="Proteomes" id="UP000006671"/>
    </source>
</evidence>
<dbReference type="RefSeq" id="XP_002670714.1">
    <property type="nucleotide sequence ID" value="XM_002670668.1"/>
</dbReference>
<protein>
    <submittedName>
        <fullName evidence="2">Predicted protein</fullName>
    </submittedName>
</protein>
<evidence type="ECO:0000256" key="1">
    <source>
        <dbReference type="SAM" id="MobiDB-lite"/>
    </source>
</evidence>
<feature type="compositionally biased region" description="Polar residues" evidence="1">
    <location>
        <begin position="1"/>
        <end position="12"/>
    </location>
</feature>
<dbReference type="Proteomes" id="UP000006671">
    <property type="component" value="Unassembled WGS sequence"/>
</dbReference>
<name>D2VYU3_NAEGR</name>
<feature type="compositionally biased region" description="Basic and acidic residues" evidence="1">
    <location>
        <begin position="731"/>
        <end position="756"/>
    </location>
</feature>
<dbReference type="GeneID" id="8857859"/>
<evidence type="ECO:0000313" key="2">
    <source>
        <dbReference type="EMBL" id="EFC37970.1"/>
    </source>
</evidence>
<dbReference type="EMBL" id="GG738912">
    <property type="protein sequence ID" value="EFC37970.1"/>
    <property type="molecule type" value="Genomic_DNA"/>
</dbReference>
<proteinExistence type="predicted"/>
<keyword evidence="3" id="KW-1185">Reference proteome</keyword>
<gene>
    <name evidence="2" type="ORF">NAEGRDRAFT_74243</name>
</gene>
<feature type="region of interest" description="Disordered" evidence="1">
    <location>
        <begin position="1"/>
        <end position="34"/>
    </location>
</feature>
<dbReference type="KEGG" id="ngr:NAEGRDRAFT_74243"/>
<dbReference type="InParanoid" id="D2VYU3"/>